<dbReference type="PANTHER" id="PTHR31157:SF1">
    <property type="entry name" value="SCP DOMAIN-CONTAINING PROTEIN"/>
    <property type="match status" value="1"/>
</dbReference>
<organism evidence="3 4">
    <name type="scientific">Eubacterium ventriosum</name>
    <dbReference type="NCBI Taxonomy" id="39496"/>
    <lineage>
        <taxon>Bacteria</taxon>
        <taxon>Bacillati</taxon>
        <taxon>Bacillota</taxon>
        <taxon>Clostridia</taxon>
        <taxon>Eubacteriales</taxon>
        <taxon>Eubacteriaceae</taxon>
        <taxon>Eubacterium</taxon>
    </lineage>
</organism>
<proteinExistence type="predicted"/>
<sequence length="320" mass="36996">MKKIKLIIILGLLSITIPQMNVNTFTVQAATVKKVSGVKKSKVKDGSYFYSKKKYYDGCYRKISWKKIKGVKGYQIYRYDYYSKKWNKILTTKNTSFNITDMCEGEKVKLKVRAYKKKKGKKIYGKFSKSLTYTEKSNLYYTKNNKLIKKGCYASGVNGYHKYCDQQAFKLQNDYRKKASVVKLEWSDVLYEICKVRAKEIVDEFSHKKLDSTAKNILKNKYGYEEWMLWGNVGTKGYGVCIISGENIFSGSSSPKQAMKSWKTSQGHYHNMVHPDYRYGAIASYKGCWAAVFSMVDVDEIVLNNNTESLEPALQILDRE</sequence>
<dbReference type="GeneID" id="66467534"/>
<dbReference type="Pfam" id="PF00188">
    <property type="entry name" value="CAP"/>
    <property type="match status" value="1"/>
</dbReference>
<dbReference type="Proteomes" id="UP000283314">
    <property type="component" value="Unassembled WGS sequence"/>
</dbReference>
<feature type="domain" description="SCP" evidence="2">
    <location>
        <begin position="170"/>
        <end position="287"/>
    </location>
</feature>
<evidence type="ECO:0000256" key="1">
    <source>
        <dbReference type="SAM" id="SignalP"/>
    </source>
</evidence>
<dbReference type="PANTHER" id="PTHR31157">
    <property type="entry name" value="SCP DOMAIN-CONTAINING PROTEIN"/>
    <property type="match status" value="1"/>
</dbReference>
<evidence type="ECO:0000259" key="2">
    <source>
        <dbReference type="Pfam" id="PF00188"/>
    </source>
</evidence>
<dbReference type="SUPFAM" id="SSF55797">
    <property type="entry name" value="PR-1-like"/>
    <property type="match status" value="1"/>
</dbReference>
<dbReference type="SUPFAM" id="SSF49265">
    <property type="entry name" value="Fibronectin type III"/>
    <property type="match status" value="1"/>
</dbReference>
<gene>
    <name evidence="3" type="ORF">DW018_09770</name>
</gene>
<dbReference type="EMBL" id="QROT01000007">
    <property type="protein sequence ID" value="RHL44066.1"/>
    <property type="molecule type" value="Genomic_DNA"/>
</dbReference>
<comment type="caution">
    <text evidence="3">The sequence shown here is derived from an EMBL/GenBank/DDBJ whole genome shotgun (WGS) entry which is preliminary data.</text>
</comment>
<name>A0A415L697_9FIRM</name>
<dbReference type="AlphaFoldDB" id="A0A415L697"/>
<dbReference type="InterPro" id="IPR014044">
    <property type="entry name" value="CAP_dom"/>
</dbReference>
<feature type="chain" id="PRO_5038633928" evidence="1">
    <location>
        <begin position="22"/>
        <end position="320"/>
    </location>
</feature>
<dbReference type="InterPro" id="IPR013783">
    <property type="entry name" value="Ig-like_fold"/>
</dbReference>
<keyword evidence="1" id="KW-0732">Signal</keyword>
<evidence type="ECO:0000313" key="3">
    <source>
        <dbReference type="EMBL" id="RHL44066.1"/>
    </source>
</evidence>
<reference evidence="3 4" key="1">
    <citation type="submission" date="2018-08" db="EMBL/GenBank/DDBJ databases">
        <title>A genome reference for cultivated species of the human gut microbiota.</title>
        <authorList>
            <person name="Zou Y."/>
            <person name="Xue W."/>
            <person name="Luo G."/>
        </authorList>
    </citation>
    <scope>NUCLEOTIDE SEQUENCE [LARGE SCALE GENOMIC DNA]</scope>
    <source>
        <strain evidence="3 4">AF37-4</strain>
    </source>
</reference>
<protein>
    <submittedName>
        <fullName evidence="3">CAP domain-containing protein</fullName>
    </submittedName>
</protein>
<accession>A0A415L697</accession>
<dbReference type="Gene3D" id="2.60.40.10">
    <property type="entry name" value="Immunoglobulins"/>
    <property type="match status" value="1"/>
</dbReference>
<dbReference type="Gene3D" id="3.40.33.10">
    <property type="entry name" value="CAP"/>
    <property type="match status" value="1"/>
</dbReference>
<evidence type="ECO:0000313" key="4">
    <source>
        <dbReference type="Proteomes" id="UP000283314"/>
    </source>
</evidence>
<dbReference type="CDD" id="cd05379">
    <property type="entry name" value="CAP_bacterial"/>
    <property type="match status" value="1"/>
</dbReference>
<dbReference type="InterPro" id="IPR035940">
    <property type="entry name" value="CAP_sf"/>
</dbReference>
<feature type="signal peptide" evidence="1">
    <location>
        <begin position="1"/>
        <end position="21"/>
    </location>
</feature>
<dbReference type="InterPro" id="IPR036116">
    <property type="entry name" value="FN3_sf"/>
</dbReference>
<dbReference type="RefSeq" id="WP_118380016.1">
    <property type="nucleotide sequence ID" value="NZ_CABJDQ010000007.1"/>
</dbReference>